<dbReference type="OrthoDB" id="9801098at2"/>
<dbReference type="EMBL" id="JXII01000002">
    <property type="protein sequence ID" value="KIH71703.1"/>
    <property type="molecule type" value="Genomic_DNA"/>
</dbReference>
<dbReference type="NCBIfam" id="TIGR00730">
    <property type="entry name" value="Rossman fold protein, TIGR00730 family"/>
    <property type="match status" value="1"/>
</dbReference>
<dbReference type="GeneID" id="77844566"/>
<dbReference type="EMBL" id="JABEVU030000001">
    <property type="protein sequence ID" value="MDB0579806.1"/>
    <property type="molecule type" value="Genomic_DNA"/>
</dbReference>
<evidence type="ECO:0000313" key="6">
    <source>
        <dbReference type="Proteomes" id="UP000527860"/>
    </source>
</evidence>
<dbReference type="GO" id="GO:0016799">
    <property type="term" value="F:hydrolase activity, hydrolyzing N-glycosyl compounds"/>
    <property type="evidence" value="ECO:0007669"/>
    <property type="project" value="TreeGrafter"/>
</dbReference>
<gene>
    <name evidence="4" type="ORF">F7P68_0004620</name>
    <name evidence="3" type="ORF">SN16_03305</name>
</gene>
<keyword evidence="2" id="KW-0203">Cytokinin biosynthesis</keyword>
<keyword evidence="2" id="KW-0378">Hydrolase</keyword>
<dbReference type="PANTHER" id="PTHR31223:SF70">
    <property type="entry name" value="LOG FAMILY PROTEIN YJL055W"/>
    <property type="match status" value="1"/>
</dbReference>
<comment type="similarity">
    <text evidence="1 2">Belongs to the LOG family.</text>
</comment>
<reference evidence="4" key="3">
    <citation type="submission" date="2020-04" db="EMBL/GenBank/DDBJ databases">
        <authorList>
            <person name="Tanveer F."/>
            <person name="Xie Y."/>
            <person name="Shinwari Z.K."/>
        </authorList>
    </citation>
    <scope>NUCLEOTIDE SEQUENCE</scope>
    <source>
        <strain evidence="4">MOSEL-ME25</strain>
    </source>
</reference>
<dbReference type="EC" id="3.2.2.n1" evidence="2"/>
<proteinExistence type="inferred from homology"/>
<dbReference type="STRING" id="45670.SN16_03305"/>
<evidence type="ECO:0000313" key="3">
    <source>
        <dbReference type="EMBL" id="KIH71703.1"/>
    </source>
</evidence>
<dbReference type="SUPFAM" id="SSF102405">
    <property type="entry name" value="MCP/YpsA-like"/>
    <property type="match status" value="1"/>
</dbReference>
<dbReference type="InterPro" id="IPR005269">
    <property type="entry name" value="LOG"/>
</dbReference>
<evidence type="ECO:0000256" key="2">
    <source>
        <dbReference type="RuleBase" id="RU363015"/>
    </source>
</evidence>
<dbReference type="InterPro" id="IPR031100">
    <property type="entry name" value="LOG_fam"/>
</dbReference>
<name>A0A0C2DNW1_9STAP</name>
<evidence type="ECO:0000313" key="5">
    <source>
        <dbReference type="Proteomes" id="UP000031546"/>
    </source>
</evidence>
<dbReference type="PANTHER" id="PTHR31223">
    <property type="entry name" value="LOG FAMILY PROTEIN YJL055W"/>
    <property type="match status" value="1"/>
</dbReference>
<dbReference type="Proteomes" id="UP000031546">
    <property type="component" value="Unassembled WGS sequence"/>
</dbReference>
<dbReference type="AlphaFoldDB" id="A0A0C2DNW1"/>
<reference evidence="4 6" key="4">
    <citation type="submission" date="2022-12" db="EMBL/GenBank/DDBJ databases">
        <title>Genome analysis and biological profiling of marine Salinicoccus roseus MOSEL-ME25.</title>
        <authorList>
            <person name="Mirza F.T."/>
            <person name="Xie Y."/>
            <person name="Shinwari Z.K."/>
        </authorList>
    </citation>
    <scope>NUCLEOTIDE SEQUENCE [LARGE SCALE GENOMIC DNA]</scope>
    <source>
        <strain evidence="4 6">MOSEL-ME25</strain>
    </source>
</reference>
<dbReference type="Proteomes" id="UP000527860">
    <property type="component" value="Unassembled WGS sequence"/>
</dbReference>
<sequence>MKINNITIFCGANTGTDPIYEESAYALGQLLAEKEIGIIFGGGAVGLMGAVADGALSKGGTVTGVIPQFLVDREMAHPEVQHMEVVESMHERKARMETLGDAIITLPGGAGTMEEFFEMFTWGQIGLQKKPIGLLDVNNFFDALTGLFEKLIEEGFLDEKYMGQLFIGDDANEILKSFEVYKPIETRTYETEKRRR</sequence>
<reference evidence="6" key="2">
    <citation type="submission" date="2020-04" db="EMBL/GenBank/DDBJ databases">
        <title>Genome analysis and biological profiling of marine Cellulosimicrobium funkei MOSEL-ME6.</title>
        <authorList>
            <person name="Tanveer F."/>
            <person name="Xie Y."/>
            <person name="Shinwari Z.K."/>
        </authorList>
    </citation>
    <scope>NUCLEOTIDE SEQUENCE [LARGE SCALE GENOMIC DNA]</scope>
    <source>
        <strain evidence="6">MOSEL-ME25</strain>
    </source>
</reference>
<organism evidence="3 5">
    <name type="scientific">Salinicoccus roseus</name>
    <dbReference type="NCBI Taxonomy" id="45670"/>
    <lineage>
        <taxon>Bacteria</taxon>
        <taxon>Bacillati</taxon>
        <taxon>Bacillota</taxon>
        <taxon>Bacilli</taxon>
        <taxon>Bacillales</taxon>
        <taxon>Staphylococcaceae</taxon>
        <taxon>Salinicoccus</taxon>
    </lineage>
</organism>
<dbReference type="RefSeq" id="WP_040105163.1">
    <property type="nucleotide sequence ID" value="NZ_JABEVU030000001.1"/>
</dbReference>
<evidence type="ECO:0000313" key="4">
    <source>
        <dbReference type="EMBL" id="MDB0579806.1"/>
    </source>
</evidence>
<accession>A0A0C2DNW1</accession>
<dbReference type="Gene3D" id="3.40.50.450">
    <property type="match status" value="1"/>
</dbReference>
<dbReference type="GO" id="GO:0009691">
    <property type="term" value="P:cytokinin biosynthetic process"/>
    <property type="evidence" value="ECO:0007669"/>
    <property type="project" value="UniProtKB-UniRule"/>
</dbReference>
<protein>
    <recommendedName>
        <fullName evidence="2">Cytokinin riboside 5'-monophosphate phosphoribohydrolase</fullName>
        <ecNumber evidence="2">3.2.2.n1</ecNumber>
    </recommendedName>
</protein>
<comment type="caution">
    <text evidence="3">The sequence shown here is derived from an EMBL/GenBank/DDBJ whole genome shotgun (WGS) entry which is preliminary data.</text>
</comment>
<dbReference type="Pfam" id="PF03641">
    <property type="entry name" value="Lysine_decarbox"/>
    <property type="match status" value="1"/>
</dbReference>
<dbReference type="GO" id="GO:0005829">
    <property type="term" value="C:cytosol"/>
    <property type="evidence" value="ECO:0007669"/>
    <property type="project" value="TreeGrafter"/>
</dbReference>
<evidence type="ECO:0000256" key="1">
    <source>
        <dbReference type="ARBA" id="ARBA00006763"/>
    </source>
</evidence>
<reference evidence="3 5" key="1">
    <citation type="submission" date="2015-01" db="EMBL/GenBank/DDBJ databases">
        <title>Genome sequences of high lactate-tolerant strain Salinicoccus roseus W12 with industrial interest.</title>
        <authorList>
            <person name="Wang H."/>
            <person name="Yu B."/>
        </authorList>
    </citation>
    <scope>NUCLEOTIDE SEQUENCE [LARGE SCALE GENOMIC DNA]</scope>
    <source>
        <strain evidence="3 5">W12</strain>
    </source>
</reference>
<keyword evidence="6" id="KW-1185">Reference proteome</keyword>